<feature type="signal peptide" evidence="2">
    <location>
        <begin position="1"/>
        <end position="21"/>
    </location>
</feature>
<accession>A0A344TLB4</accession>
<keyword evidence="5" id="KW-1185">Reference proteome</keyword>
<sequence length="204" mass="22753">MLRQIILLPLLFLTASTLLRAQDIQSNTEGVNVHLYGSLVQWSSTFFDQLDESDPNGIGVGVRLGYGFNQRFEAFAQYEAQTLKFKSEWDINQMATLVAGIRANFGGTLQKVRPFIEGGYALTNLKIKPVLLNGRFYEFQLKGPGVWLGGGVNYFITPTLSINGRIGGTFGKFNSFLANGQGFEDRPDVRTFRASLGIVYFFNQ</sequence>
<dbReference type="RefSeq" id="WP_114068207.1">
    <property type="nucleotide sequence ID" value="NZ_CP030850.1"/>
</dbReference>
<dbReference type="OrthoDB" id="947084at2"/>
<reference evidence="4 5" key="1">
    <citation type="submission" date="2018-07" db="EMBL/GenBank/DDBJ databases">
        <title>Genome sequencing of Runella.</title>
        <authorList>
            <person name="Baek M.-G."/>
            <person name="Yi H."/>
        </authorList>
    </citation>
    <scope>NUCLEOTIDE SEQUENCE [LARGE SCALE GENOMIC DNA]</scope>
    <source>
        <strain evidence="4 5">HYN0085</strain>
    </source>
</reference>
<dbReference type="AlphaFoldDB" id="A0A344TLB4"/>
<feature type="domain" description="Outer membrane protein beta-barrel" evidence="3">
    <location>
        <begin position="12"/>
        <end position="197"/>
    </location>
</feature>
<dbReference type="KEGG" id="run:DR864_17640"/>
<evidence type="ECO:0000313" key="4">
    <source>
        <dbReference type="EMBL" id="AXE19435.1"/>
    </source>
</evidence>
<proteinExistence type="predicted"/>
<dbReference type="Gene3D" id="2.40.160.20">
    <property type="match status" value="1"/>
</dbReference>
<dbReference type="SUPFAM" id="SSF56925">
    <property type="entry name" value="OMPA-like"/>
    <property type="match status" value="1"/>
</dbReference>
<organism evidence="4 5">
    <name type="scientific">Runella rosea</name>
    <dbReference type="NCBI Taxonomy" id="2259595"/>
    <lineage>
        <taxon>Bacteria</taxon>
        <taxon>Pseudomonadati</taxon>
        <taxon>Bacteroidota</taxon>
        <taxon>Cytophagia</taxon>
        <taxon>Cytophagales</taxon>
        <taxon>Spirosomataceae</taxon>
        <taxon>Runella</taxon>
    </lineage>
</organism>
<protein>
    <recommendedName>
        <fullName evidence="3">Outer membrane protein beta-barrel domain-containing protein</fullName>
    </recommendedName>
</protein>
<evidence type="ECO:0000313" key="5">
    <source>
        <dbReference type="Proteomes" id="UP000251993"/>
    </source>
</evidence>
<feature type="chain" id="PRO_5016965065" description="Outer membrane protein beta-barrel domain-containing protein" evidence="2">
    <location>
        <begin position="22"/>
        <end position="204"/>
    </location>
</feature>
<evidence type="ECO:0000259" key="3">
    <source>
        <dbReference type="Pfam" id="PF13505"/>
    </source>
</evidence>
<dbReference type="InterPro" id="IPR027385">
    <property type="entry name" value="Beta-barrel_OMP"/>
</dbReference>
<dbReference type="EMBL" id="CP030850">
    <property type="protein sequence ID" value="AXE19435.1"/>
    <property type="molecule type" value="Genomic_DNA"/>
</dbReference>
<keyword evidence="1 2" id="KW-0732">Signal</keyword>
<gene>
    <name evidence="4" type="ORF">DR864_17640</name>
</gene>
<dbReference type="Proteomes" id="UP000251993">
    <property type="component" value="Chromosome"/>
</dbReference>
<evidence type="ECO:0000256" key="2">
    <source>
        <dbReference type="SAM" id="SignalP"/>
    </source>
</evidence>
<dbReference type="Pfam" id="PF13505">
    <property type="entry name" value="OMP_b-brl"/>
    <property type="match status" value="1"/>
</dbReference>
<dbReference type="InterPro" id="IPR011250">
    <property type="entry name" value="OMP/PagP_B-barrel"/>
</dbReference>
<name>A0A344TLB4_9BACT</name>
<evidence type="ECO:0000256" key="1">
    <source>
        <dbReference type="ARBA" id="ARBA00022729"/>
    </source>
</evidence>